<evidence type="ECO:0000313" key="2">
    <source>
        <dbReference type="EMBL" id="MFD2833486.1"/>
    </source>
</evidence>
<dbReference type="EMBL" id="JBHUOJ010000020">
    <property type="protein sequence ID" value="MFD2833486.1"/>
    <property type="molecule type" value="Genomic_DNA"/>
</dbReference>
<keyword evidence="1" id="KW-0802">TPR repeat</keyword>
<protein>
    <submittedName>
        <fullName evidence="2">Tetratricopeptide repeat protein</fullName>
    </submittedName>
</protein>
<dbReference type="PROSITE" id="PS50005">
    <property type="entry name" value="TPR"/>
    <property type="match status" value="2"/>
</dbReference>
<evidence type="ECO:0000256" key="1">
    <source>
        <dbReference type="PROSITE-ProRule" id="PRU00339"/>
    </source>
</evidence>
<feature type="repeat" description="TPR" evidence="1">
    <location>
        <begin position="246"/>
        <end position="279"/>
    </location>
</feature>
<dbReference type="SUPFAM" id="SSF48452">
    <property type="entry name" value="TPR-like"/>
    <property type="match status" value="1"/>
</dbReference>
<dbReference type="Proteomes" id="UP001597438">
    <property type="component" value="Unassembled WGS sequence"/>
</dbReference>
<accession>A0ABW5X794</accession>
<keyword evidence="3" id="KW-1185">Reference proteome</keyword>
<reference evidence="3" key="1">
    <citation type="journal article" date="2019" name="Int. J. Syst. Evol. Microbiol.">
        <title>The Global Catalogue of Microorganisms (GCM) 10K type strain sequencing project: providing services to taxonomists for standard genome sequencing and annotation.</title>
        <authorList>
            <consortium name="The Broad Institute Genomics Platform"/>
            <consortium name="The Broad Institute Genome Sequencing Center for Infectious Disease"/>
            <person name="Wu L."/>
            <person name="Ma J."/>
        </authorList>
    </citation>
    <scope>NUCLEOTIDE SEQUENCE [LARGE SCALE GENOMIC DNA]</scope>
    <source>
        <strain evidence="3">KCTC 52925</strain>
    </source>
</reference>
<comment type="caution">
    <text evidence="2">The sequence shown here is derived from an EMBL/GenBank/DDBJ whole genome shotgun (WGS) entry which is preliminary data.</text>
</comment>
<dbReference type="Gene3D" id="1.25.40.10">
    <property type="entry name" value="Tetratricopeptide repeat domain"/>
    <property type="match status" value="2"/>
</dbReference>
<dbReference type="InterPro" id="IPR011990">
    <property type="entry name" value="TPR-like_helical_dom_sf"/>
</dbReference>
<dbReference type="RefSeq" id="WP_251742445.1">
    <property type="nucleotide sequence ID" value="NZ_JBHUOJ010000020.1"/>
</dbReference>
<gene>
    <name evidence="2" type="ORF">ACFSYS_09325</name>
</gene>
<evidence type="ECO:0000313" key="3">
    <source>
        <dbReference type="Proteomes" id="UP001597438"/>
    </source>
</evidence>
<name>A0ABW5X794_9FLAO</name>
<dbReference type="SMART" id="SM00028">
    <property type="entry name" value="TPR"/>
    <property type="match status" value="3"/>
</dbReference>
<proteinExistence type="predicted"/>
<feature type="repeat" description="TPR" evidence="1">
    <location>
        <begin position="51"/>
        <end position="84"/>
    </location>
</feature>
<dbReference type="Pfam" id="PF13181">
    <property type="entry name" value="TPR_8"/>
    <property type="match status" value="1"/>
</dbReference>
<organism evidence="2 3">
    <name type="scientific">Christiangramia antarctica</name>
    <dbReference type="NCBI Taxonomy" id="2058158"/>
    <lineage>
        <taxon>Bacteria</taxon>
        <taxon>Pseudomonadati</taxon>
        <taxon>Bacteroidota</taxon>
        <taxon>Flavobacteriia</taxon>
        <taxon>Flavobacteriales</taxon>
        <taxon>Flavobacteriaceae</taxon>
        <taxon>Christiangramia</taxon>
    </lineage>
</organism>
<sequence length="292" mass="34045">MKVKIKLFIGIFLHFTCLLNAQEYLKDGENLLRQGKISEAEKIFLEHPNNEKSREFLGDIASFNKEWDKAIEYYEELLEEHPNNATYNFKTGGSMGMKAYYGSKFQAMLLIGDIKTYLRRAAELDKNHTEVRRALVELYVQLPGFIGGSDVLAESYASDLDRLNQIDALLADGYIYRKKDYRDLAKSKFQEALQVSRRKPELLTRNYMKYELGEFSALFEVELDQGEKMLKEYIADYGYKDLKIPSWAYLRLAQIERARNNQEKAVAYIDKSLNIDPKFDKALEEKTKISRM</sequence>
<dbReference type="InterPro" id="IPR019734">
    <property type="entry name" value="TPR_rpt"/>
</dbReference>